<dbReference type="PANTHER" id="PTHR11795:SF371">
    <property type="entry name" value="HIGH-AFFINITY BRANCHED-CHAIN AMINO ACID TRANSPORT SYSTEM PERMEASE PROTEIN LIVH"/>
    <property type="match status" value="1"/>
</dbReference>
<dbReference type="Pfam" id="PF02653">
    <property type="entry name" value="BPD_transp_2"/>
    <property type="match status" value="1"/>
</dbReference>
<feature type="transmembrane region" description="Helical" evidence="10">
    <location>
        <begin position="383"/>
        <end position="404"/>
    </location>
</feature>
<dbReference type="GO" id="GO:0015808">
    <property type="term" value="P:L-alanine transport"/>
    <property type="evidence" value="ECO:0007669"/>
    <property type="project" value="TreeGrafter"/>
</dbReference>
<comment type="subcellular location">
    <subcellularLocation>
        <location evidence="1">Cell membrane</location>
        <topology evidence="1">Multi-pass membrane protein</topology>
    </subcellularLocation>
</comment>
<dbReference type="PANTHER" id="PTHR11795">
    <property type="entry name" value="BRANCHED-CHAIN AMINO ACID TRANSPORT SYSTEM PERMEASE PROTEIN LIVH"/>
    <property type="match status" value="1"/>
</dbReference>
<evidence type="ECO:0000313" key="12">
    <source>
        <dbReference type="Proteomes" id="UP000546257"/>
    </source>
</evidence>
<keyword evidence="6" id="KW-0029">Amino-acid transport</keyword>
<feature type="transmembrane region" description="Helical" evidence="10">
    <location>
        <begin position="230"/>
        <end position="251"/>
    </location>
</feature>
<dbReference type="InterPro" id="IPR052157">
    <property type="entry name" value="BCAA_transport_permease"/>
</dbReference>
<feature type="transmembrane region" description="Helical" evidence="10">
    <location>
        <begin position="100"/>
        <end position="133"/>
    </location>
</feature>
<dbReference type="Proteomes" id="UP000546257">
    <property type="component" value="Unassembled WGS sequence"/>
</dbReference>
<dbReference type="RefSeq" id="WP_185191668.1">
    <property type="nucleotide sequence ID" value="NZ_JACKXD010000001.1"/>
</dbReference>
<keyword evidence="4" id="KW-0997">Cell inner membrane</keyword>
<evidence type="ECO:0000313" key="11">
    <source>
        <dbReference type="EMBL" id="MBB6645306.1"/>
    </source>
</evidence>
<evidence type="ECO:0000256" key="2">
    <source>
        <dbReference type="ARBA" id="ARBA00022448"/>
    </source>
</evidence>
<evidence type="ECO:0000256" key="7">
    <source>
        <dbReference type="ARBA" id="ARBA00022989"/>
    </source>
</evidence>
<feature type="transmembrane region" description="Helical" evidence="10">
    <location>
        <begin position="416"/>
        <end position="442"/>
    </location>
</feature>
<gene>
    <name evidence="11" type="ORF">H5V44_03170</name>
</gene>
<feature type="transmembrane region" description="Helical" evidence="10">
    <location>
        <begin position="353"/>
        <end position="377"/>
    </location>
</feature>
<proteinExistence type="inferred from homology"/>
<dbReference type="InterPro" id="IPR001851">
    <property type="entry name" value="ABC_transp_permease"/>
</dbReference>
<keyword evidence="8 10" id="KW-0472">Membrane</keyword>
<feature type="transmembrane region" description="Helical" evidence="10">
    <location>
        <begin position="154"/>
        <end position="176"/>
    </location>
</feature>
<reference evidence="11 12" key="1">
    <citation type="submission" date="2020-08" db="EMBL/GenBank/DDBJ databases">
        <authorList>
            <person name="Seo M.-J."/>
        </authorList>
    </citation>
    <scope>NUCLEOTIDE SEQUENCE [LARGE SCALE GENOMIC DNA]</scope>
    <source>
        <strain evidence="11 12">MBLA0160</strain>
    </source>
</reference>
<dbReference type="GO" id="GO:0005304">
    <property type="term" value="F:L-valine transmembrane transporter activity"/>
    <property type="evidence" value="ECO:0007669"/>
    <property type="project" value="TreeGrafter"/>
</dbReference>
<evidence type="ECO:0000256" key="5">
    <source>
        <dbReference type="ARBA" id="ARBA00022692"/>
    </source>
</evidence>
<keyword evidence="3" id="KW-1003">Cell membrane</keyword>
<evidence type="ECO:0000256" key="1">
    <source>
        <dbReference type="ARBA" id="ARBA00004651"/>
    </source>
</evidence>
<protein>
    <submittedName>
        <fullName evidence="11">Branched-chain amino acid ABC transporter permease</fullName>
    </submittedName>
</protein>
<dbReference type="GO" id="GO:0042941">
    <property type="term" value="P:D-alanine transmembrane transport"/>
    <property type="evidence" value="ECO:0007669"/>
    <property type="project" value="TreeGrafter"/>
</dbReference>
<evidence type="ECO:0000256" key="3">
    <source>
        <dbReference type="ARBA" id="ARBA00022475"/>
    </source>
</evidence>
<feature type="transmembrane region" description="Helical" evidence="10">
    <location>
        <begin position="61"/>
        <end position="80"/>
    </location>
</feature>
<comment type="similarity">
    <text evidence="9">Belongs to the binding-protein-dependent transport system permease family. LivHM subfamily.</text>
</comment>
<feature type="transmembrane region" description="Helical" evidence="10">
    <location>
        <begin position="302"/>
        <end position="322"/>
    </location>
</feature>
<dbReference type="GO" id="GO:0015190">
    <property type="term" value="F:L-leucine transmembrane transporter activity"/>
    <property type="evidence" value="ECO:0007669"/>
    <property type="project" value="TreeGrafter"/>
</dbReference>
<sequence length="449" mass="46900">MVALGAIGLSMVYSIAEVPNFAHGDLLTLGAYMALLINKPGNVPLLDVLTTGGQSPTTGGLVVLFALGILSTLGTIYMLGGVDALLGSFWPIDVPRPAALVVHVGLGAVVGAIAALGLPSIIAGMLFSGVVVAALGPLQERYVFGKFRAKDISLAMMLVVSLAMSFVLRFTVQAIFGSTTRSYSLQPELELFGSSVNMVVVKFFDLYFTGGGFLMRISDPVSEAVLFNGFYSWVSFLLMLVAAVAVGYAGYRFRRGTRAILGPYLLGSIVGLIAFAAVGIVAGTPASVPRSPIYGTRVKLSVLNAFIIVLALAMMGLLHTLLRATKLGKAMRATSDNRDLAEIRGIDVGQVTMGVWVLAGLYAGIGGATLGVLFGTLKITMGFFILLPMFAAVIVGGITIYGALVGSYIVGLAMEIGIFALPLGATYRTPMAFVVLILVLLIKPEGITG</sequence>
<dbReference type="GO" id="GO:0015188">
    <property type="term" value="F:L-isoleucine transmembrane transporter activity"/>
    <property type="evidence" value="ECO:0007669"/>
    <property type="project" value="TreeGrafter"/>
</dbReference>
<feature type="transmembrane region" description="Helical" evidence="10">
    <location>
        <begin position="263"/>
        <end position="282"/>
    </location>
</feature>
<keyword evidence="12" id="KW-1185">Reference proteome</keyword>
<evidence type="ECO:0000256" key="10">
    <source>
        <dbReference type="SAM" id="Phobius"/>
    </source>
</evidence>
<keyword evidence="7 10" id="KW-1133">Transmembrane helix</keyword>
<dbReference type="AlphaFoldDB" id="A0A7J9SH30"/>
<accession>A0A7J9SH30</accession>
<dbReference type="CDD" id="cd06582">
    <property type="entry name" value="TM_PBP1_LivH_like"/>
    <property type="match status" value="1"/>
</dbReference>
<dbReference type="GO" id="GO:0005886">
    <property type="term" value="C:plasma membrane"/>
    <property type="evidence" value="ECO:0007669"/>
    <property type="project" value="UniProtKB-SubCell"/>
</dbReference>
<evidence type="ECO:0000256" key="4">
    <source>
        <dbReference type="ARBA" id="ARBA00022519"/>
    </source>
</evidence>
<evidence type="ECO:0000256" key="6">
    <source>
        <dbReference type="ARBA" id="ARBA00022970"/>
    </source>
</evidence>
<dbReference type="GO" id="GO:0015192">
    <property type="term" value="F:L-phenylalanine transmembrane transporter activity"/>
    <property type="evidence" value="ECO:0007669"/>
    <property type="project" value="TreeGrafter"/>
</dbReference>
<dbReference type="GO" id="GO:1903806">
    <property type="term" value="P:L-isoleucine import across plasma membrane"/>
    <property type="evidence" value="ECO:0007669"/>
    <property type="project" value="TreeGrafter"/>
</dbReference>
<comment type="caution">
    <text evidence="11">The sequence shown here is derived from an EMBL/GenBank/DDBJ whole genome shotgun (WGS) entry which is preliminary data.</text>
</comment>
<dbReference type="EMBL" id="JACKXD010000001">
    <property type="protein sequence ID" value="MBB6645306.1"/>
    <property type="molecule type" value="Genomic_DNA"/>
</dbReference>
<evidence type="ECO:0000256" key="8">
    <source>
        <dbReference type="ARBA" id="ARBA00023136"/>
    </source>
</evidence>
<keyword evidence="5 10" id="KW-0812">Transmembrane</keyword>
<evidence type="ECO:0000256" key="9">
    <source>
        <dbReference type="ARBA" id="ARBA00037998"/>
    </source>
</evidence>
<name>A0A7J9SH30_9EURY</name>
<organism evidence="11 12">
    <name type="scientific">Halobellus ruber</name>
    <dbReference type="NCBI Taxonomy" id="2761102"/>
    <lineage>
        <taxon>Archaea</taxon>
        <taxon>Methanobacteriati</taxon>
        <taxon>Methanobacteriota</taxon>
        <taxon>Stenosarchaea group</taxon>
        <taxon>Halobacteria</taxon>
        <taxon>Halobacteriales</taxon>
        <taxon>Haloferacaceae</taxon>
        <taxon>Halobellus</taxon>
    </lineage>
</organism>
<keyword evidence="2" id="KW-0813">Transport</keyword>